<dbReference type="RefSeq" id="WP_090173008.1">
    <property type="nucleotide sequence ID" value="NZ_FMXR01000008.1"/>
</dbReference>
<keyword evidence="2" id="KW-1185">Reference proteome</keyword>
<protein>
    <submittedName>
        <fullName evidence="1">Uncharacterized protein</fullName>
    </submittedName>
</protein>
<accession>A0A1G6B2M4</accession>
<reference evidence="1 2" key="1">
    <citation type="submission" date="2016-10" db="EMBL/GenBank/DDBJ databases">
        <authorList>
            <person name="de Groot N.N."/>
        </authorList>
    </citation>
    <scope>NUCLEOTIDE SEQUENCE [LARGE SCALE GENOMIC DNA]</scope>
    <source>
        <strain evidence="1 2">DSM 3217</strain>
    </source>
</reference>
<organism evidence="1 2">
    <name type="scientific">Eubacterium oxidoreducens</name>
    <dbReference type="NCBI Taxonomy" id="1732"/>
    <lineage>
        <taxon>Bacteria</taxon>
        <taxon>Bacillati</taxon>
        <taxon>Bacillota</taxon>
        <taxon>Clostridia</taxon>
        <taxon>Eubacteriales</taxon>
        <taxon>Eubacteriaceae</taxon>
        <taxon>Eubacterium</taxon>
    </lineage>
</organism>
<gene>
    <name evidence="1" type="ORF">SAMN02910417_01070</name>
</gene>
<dbReference type="Proteomes" id="UP000199228">
    <property type="component" value="Unassembled WGS sequence"/>
</dbReference>
<name>A0A1G6B2M4_EUBOX</name>
<dbReference type="EMBL" id="FMXR01000008">
    <property type="protein sequence ID" value="SDB14703.1"/>
    <property type="molecule type" value="Genomic_DNA"/>
</dbReference>
<evidence type="ECO:0000313" key="1">
    <source>
        <dbReference type="EMBL" id="SDB14703.1"/>
    </source>
</evidence>
<proteinExistence type="predicted"/>
<dbReference type="STRING" id="1732.SAMN02910417_01070"/>
<dbReference type="AlphaFoldDB" id="A0A1G6B2M4"/>
<sequence length="84" mass="9680">MTKRMVCKEIMESLSSSFPDSGQNGIYAKADICDAIILLCDHITKNYKTIEHDGRKRRFSGIAKEHEYLKVSRELTDTIKRLCK</sequence>
<evidence type="ECO:0000313" key="2">
    <source>
        <dbReference type="Proteomes" id="UP000199228"/>
    </source>
</evidence>